<dbReference type="RefSeq" id="YP_009546075.1">
    <property type="nucleotide sequence ID" value="NC_040153.1"/>
</dbReference>
<name>A0A3G1IVU9_9EUKA</name>
<dbReference type="GeneID" id="38572717"/>
<dbReference type="GO" id="GO:0005886">
    <property type="term" value="C:plasma membrane"/>
    <property type="evidence" value="ECO:0007669"/>
    <property type="project" value="TreeGrafter"/>
</dbReference>
<feature type="transmembrane region" description="Helical" evidence="12">
    <location>
        <begin position="254"/>
        <end position="281"/>
    </location>
</feature>
<feature type="transmembrane region" description="Helical" evidence="12">
    <location>
        <begin position="183"/>
        <end position="204"/>
    </location>
</feature>
<evidence type="ECO:0000256" key="3">
    <source>
        <dbReference type="ARBA" id="ARBA00022679"/>
    </source>
</evidence>
<dbReference type="EMBL" id="MF167426">
    <property type="protein sequence ID" value="ASQ40161.1"/>
    <property type="molecule type" value="Genomic_DNA"/>
</dbReference>
<dbReference type="AlphaFoldDB" id="A0A3G1IVU9"/>
<evidence type="ECO:0000256" key="10">
    <source>
        <dbReference type="ARBA" id="ARBA00044770"/>
    </source>
</evidence>
<keyword evidence="8 12" id="KW-0472">Membrane</keyword>
<dbReference type="PANTHER" id="PTHR30474:SF2">
    <property type="entry name" value="PEPTIDOGLYCAN GLYCOSYLTRANSFERASE FTSW-RELATED"/>
    <property type="match status" value="1"/>
</dbReference>
<dbReference type="RefSeq" id="YP_009546100.1">
    <property type="nucleotide sequence ID" value="NC_040153.1"/>
</dbReference>
<feature type="transmembrane region" description="Helical" evidence="12">
    <location>
        <begin position="328"/>
        <end position="347"/>
    </location>
</feature>
<feature type="transmembrane region" description="Helical" evidence="12">
    <location>
        <begin position="385"/>
        <end position="403"/>
    </location>
</feature>
<keyword evidence="3" id="KW-0808">Transferase</keyword>
<dbReference type="GO" id="GO:0032153">
    <property type="term" value="C:cell division site"/>
    <property type="evidence" value="ECO:0007669"/>
    <property type="project" value="TreeGrafter"/>
</dbReference>
<dbReference type="PANTHER" id="PTHR30474">
    <property type="entry name" value="CELL CYCLE PROTEIN"/>
    <property type="match status" value="1"/>
</dbReference>
<feature type="transmembrane region" description="Helical" evidence="12">
    <location>
        <begin position="287"/>
        <end position="307"/>
    </location>
</feature>
<accession>A0A3G1IVU9</accession>
<dbReference type="Pfam" id="PF01098">
    <property type="entry name" value="FTSW_RODA_SPOVE"/>
    <property type="match status" value="1"/>
</dbReference>
<dbReference type="EC" id="2.4.99.28" evidence="10"/>
<reference evidence="13" key="1">
    <citation type="submission" date="2017-05" db="EMBL/GenBank/DDBJ databases">
        <title>Plastid comparative genomics reveals ancient divergence between Glaucophyte genera.</title>
        <authorList>
            <person name="Figueroa-Martinez F.J."/>
            <person name="Jackson C."/>
            <person name="Reyes-Prieto A."/>
        </authorList>
    </citation>
    <scope>NUCLEOTIDE SEQUENCE</scope>
    <source>
        <strain evidence="13">SAG 46.84</strain>
    </source>
</reference>
<comment type="catalytic activity">
    <reaction evidence="11">
        <text>[GlcNAc-(1-&gt;4)-Mur2Ac(oyl-L-Ala-gamma-D-Glu-L-Lys-D-Ala-D-Ala)](n)-di-trans,octa-cis-undecaprenyl diphosphate + beta-D-GlcNAc-(1-&gt;4)-Mur2Ac(oyl-L-Ala-gamma-D-Glu-L-Lys-D-Ala-D-Ala)-di-trans,octa-cis-undecaprenyl diphosphate = [GlcNAc-(1-&gt;4)-Mur2Ac(oyl-L-Ala-gamma-D-Glu-L-Lys-D-Ala-D-Ala)](n+1)-di-trans,octa-cis-undecaprenyl diphosphate + di-trans,octa-cis-undecaprenyl diphosphate + H(+)</text>
        <dbReference type="Rhea" id="RHEA:23708"/>
        <dbReference type="Rhea" id="RHEA-COMP:9602"/>
        <dbReference type="Rhea" id="RHEA-COMP:9603"/>
        <dbReference type="ChEBI" id="CHEBI:15378"/>
        <dbReference type="ChEBI" id="CHEBI:58405"/>
        <dbReference type="ChEBI" id="CHEBI:60033"/>
        <dbReference type="ChEBI" id="CHEBI:78435"/>
        <dbReference type="EC" id="2.4.99.28"/>
    </reaction>
</comment>
<evidence type="ECO:0000256" key="7">
    <source>
        <dbReference type="ARBA" id="ARBA00022989"/>
    </source>
</evidence>
<evidence type="ECO:0000256" key="8">
    <source>
        <dbReference type="ARBA" id="ARBA00023136"/>
    </source>
</evidence>
<feature type="transmembrane region" description="Helical" evidence="12">
    <location>
        <begin position="151"/>
        <end position="171"/>
    </location>
</feature>
<dbReference type="GeneID" id="38572580"/>
<dbReference type="InterPro" id="IPR001182">
    <property type="entry name" value="FtsW/RodA"/>
</dbReference>
<evidence type="ECO:0000256" key="11">
    <source>
        <dbReference type="ARBA" id="ARBA00049902"/>
    </source>
</evidence>
<keyword evidence="2" id="KW-0328">Glycosyltransferase</keyword>
<dbReference type="EMBL" id="MF167426">
    <property type="protein sequence ID" value="ASQ40136.1"/>
    <property type="molecule type" value="Genomic_DNA"/>
</dbReference>
<keyword evidence="4 12" id="KW-0812">Transmembrane</keyword>
<dbReference type="GO" id="GO:0008360">
    <property type="term" value="P:regulation of cell shape"/>
    <property type="evidence" value="ECO:0007669"/>
    <property type="project" value="UniProtKB-KW"/>
</dbReference>
<gene>
    <name evidence="13" type="primary">ftsW</name>
</gene>
<evidence type="ECO:0000313" key="13">
    <source>
        <dbReference type="EMBL" id="ASQ40161.1"/>
    </source>
</evidence>
<feature type="transmembrane region" description="Helical" evidence="12">
    <location>
        <begin position="410"/>
        <end position="434"/>
    </location>
</feature>
<sequence>MHSKTLKLKNPRTRISFFKIFFRRFPNLLIRFRYKILQFSTFIGIKNWKIIFYKIRSYWMYPLAFKTNLHNFWLISLKYFNIRGNSYVIFILDSFKFLYQCLDPVTFLTKKSRYFSDIRALTMVWFFIGVGALLSSSSYMCWFLSENSLQLIQRQLAVSYFSYFFYIQIQINSLHYCLEKADLGLAIGVLVLYTLVLSGLGVKVGGATRWFSIRGLGSIQPSEVIKPFWVLQISNILGRWHFLSIGSKIRWLMIFCLTVLGILLQPNLSTAMIYGMTLWFMSLVAGLNWKLLTGSVVLGLFTVFLSVKTHSYQFRRILIFLDPFKERSGLGYQLVQSLIAIGTGKFFGKGYGKSLQKTGYLPLQSTDFAFSIFAEEGGFFSSLGFLWFLLTYVIICFEIVMCSKRPIKRLVVMGSMFFLIFPSIIHIGVCLGILPTTGLPMPFLSYGVNCLFASIINAGLIARVASETTLNTRRMNLFVFKKRLKRKQHKLFRKKIQLIKKKFLIK</sequence>
<evidence type="ECO:0000256" key="5">
    <source>
        <dbReference type="ARBA" id="ARBA00022960"/>
    </source>
</evidence>
<organism evidence="13">
    <name type="scientific">Gloeochaete wittrockiana</name>
    <dbReference type="NCBI Taxonomy" id="38269"/>
    <lineage>
        <taxon>Eukaryota</taxon>
        <taxon>Glaucocystophyceae</taxon>
        <taxon>Gloeochaetales</taxon>
        <taxon>Gloeochaetaceae</taxon>
        <taxon>Gloeochaete</taxon>
    </lineage>
</organism>
<evidence type="ECO:0000256" key="2">
    <source>
        <dbReference type="ARBA" id="ARBA00022676"/>
    </source>
</evidence>
<dbReference type="GO" id="GO:0008955">
    <property type="term" value="F:peptidoglycan glycosyltransferase activity"/>
    <property type="evidence" value="ECO:0007669"/>
    <property type="project" value="UniProtKB-EC"/>
</dbReference>
<keyword evidence="13" id="KW-0934">Plastid</keyword>
<keyword evidence="7 12" id="KW-1133">Transmembrane helix</keyword>
<keyword evidence="5" id="KW-0133">Cell shape</keyword>
<evidence type="ECO:0000256" key="4">
    <source>
        <dbReference type="ARBA" id="ARBA00022692"/>
    </source>
</evidence>
<feature type="transmembrane region" description="Helical" evidence="12">
    <location>
        <begin position="120"/>
        <end position="145"/>
    </location>
</feature>
<evidence type="ECO:0000256" key="12">
    <source>
        <dbReference type="SAM" id="Phobius"/>
    </source>
</evidence>
<dbReference type="GO" id="GO:0015648">
    <property type="term" value="F:lipid-linked peptidoglycan transporter activity"/>
    <property type="evidence" value="ECO:0007669"/>
    <property type="project" value="TreeGrafter"/>
</dbReference>
<geneLocation type="plastid" evidence="13"/>
<proteinExistence type="predicted"/>
<evidence type="ECO:0000256" key="6">
    <source>
        <dbReference type="ARBA" id="ARBA00022984"/>
    </source>
</evidence>
<comment type="subcellular location">
    <subcellularLocation>
        <location evidence="1">Membrane</location>
        <topology evidence="1">Multi-pass membrane protein</topology>
    </subcellularLocation>
</comment>
<feature type="transmembrane region" description="Helical" evidence="12">
    <location>
        <begin position="446"/>
        <end position="465"/>
    </location>
</feature>
<evidence type="ECO:0000256" key="9">
    <source>
        <dbReference type="ARBA" id="ARBA00032370"/>
    </source>
</evidence>
<protein>
    <recommendedName>
        <fullName evidence="10">peptidoglycan glycosyltransferase</fullName>
        <ecNumber evidence="10">2.4.99.28</ecNumber>
    </recommendedName>
    <alternativeName>
        <fullName evidence="9">Peptidoglycan polymerase</fullName>
    </alternativeName>
</protein>
<keyword evidence="6" id="KW-0573">Peptidoglycan synthesis</keyword>
<evidence type="ECO:0000256" key="1">
    <source>
        <dbReference type="ARBA" id="ARBA00004141"/>
    </source>
</evidence>
<dbReference type="GO" id="GO:0051301">
    <property type="term" value="P:cell division"/>
    <property type="evidence" value="ECO:0007669"/>
    <property type="project" value="InterPro"/>
</dbReference>